<dbReference type="PANTHER" id="PTHR22930">
    <property type="match status" value="1"/>
</dbReference>
<keyword evidence="4" id="KW-0540">Nuclease</keyword>
<evidence type="ECO:0000256" key="2">
    <source>
        <dbReference type="ARBA" id="ARBA00004123"/>
    </source>
</evidence>
<dbReference type="AlphaFoldDB" id="W4FYN7"/>
<dbReference type="VEuPathDB" id="FungiDB:H257_12333"/>
<evidence type="ECO:0000256" key="6">
    <source>
        <dbReference type="ARBA" id="ARBA00022801"/>
    </source>
</evidence>
<comment type="subcellular location">
    <subcellularLocation>
        <location evidence="2">Nucleus</location>
    </subcellularLocation>
</comment>
<gene>
    <name evidence="9" type="ORF">H257_12333</name>
</gene>
<feature type="domain" description="DDE Tnp4" evidence="8">
    <location>
        <begin position="140"/>
        <end position="216"/>
    </location>
</feature>
<dbReference type="PANTHER" id="PTHR22930:SF85">
    <property type="entry name" value="GH03217P-RELATED"/>
    <property type="match status" value="1"/>
</dbReference>
<dbReference type="InterPro" id="IPR027806">
    <property type="entry name" value="HARBI1_dom"/>
</dbReference>
<dbReference type="GO" id="GO:0016787">
    <property type="term" value="F:hydrolase activity"/>
    <property type="evidence" value="ECO:0007669"/>
    <property type="project" value="UniProtKB-KW"/>
</dbReference>
<dbReference type="Pfam" id="PF13359">
    <property type="entry name" value="DDE_Tnp_4"/>
    <property type="match status" value="1"/>
</dbReference>
<evidence type="ECO:0000256" key="7">
    <source>
        <dbReference type="ARBA" id="ARBA00023242"/>
    </source>
</evidence>
<evidence type="ECO:0000256" key="5">
    <source>
        <dbReference type="ARBA" id="ARBA00022723"/>
    </source>
</evidence>
<evidence type="ECO:0000256" key="1">
    <source>
        <dbReference type="ARBA" id="ARBA00001968"/>
    </source>
</evidence>
<comment type="similarity">
    <text evidence="3">Belongs to the HARBI1 family.</text>
</comment>
<dbReference type="STRING" id="112090.W4FYN7"/>
<keyword evidence="5" id="KW-0479">Metal-binding</keyword>
<dbReference type="GO" id="GO:0046872">
    <property type="term" value="F:metal ion binding"/>
    <property type="evidence" value="ECO:0007669"/>
    <property type="project" value="UniProtKB-KW"/>
</dbReference>
<dbReference type="RefSeq" id="XP_009837795.1">
    <property type="nucleotide sequence ID" value="XM_009839493.1"/>
</dbReference>
<dbReference type="GO" id="GO:0005634">
    <property type="term" value="C:nucleus"/>
    <property type="evidence" value="ECO:0007669"/>
    <property type="project" value="UniProtKB-SubCell"/>
</dbReference>
<dbReference type="GO" id="GO:0004518">
    <property type="term" value="F:nuclease activity"/>
    <property type="evidence" value="ECO:0007669"/>
    <property type="project" value="UniProtKB-KW"/>
</dbReference>
<organism evidence="9">
    <name type="scientific">Aphanomyces astaci</name>
    <name type="common">Crayfish plague agent</name>
    <dbReference type="NCBI Taxonomy" id="112090"/>
    <lineage>
        <taxon>Eukaryota</taxon>
        <taxon>Sar</taxon>
        <taxon>Stramenopiles</taxon>
        <taxon>Oomycota</taxon>
        <taxon>Saprolegniomycetes</taxon>
        <taxon>Saprolegniales</taxon>
        <taxon>Verrucalvaceae</taxon>
        <taxon>Aphanomyces</taxon>
    </lineage>
</organism>
<evidence type="ECO:0000256" key="4">
    <source>
        <dbReference type="ARBA" id="ARBA00022722"/>
    </source>
</evidence>
<evidence type="ECO:0000313" key="9">
    <source>
        <dbReference type="EMBL" id="ETV72567.1"/>
    </source>
</evidence>
<sequence>MLGDARYEQWFHDNVRCDQAVFRRPVDLLRQRLQPNERQSSHSFEKNVAVTLYFLGSEGGYRETAAAFGMTKSWCITVVTTVVDVLASQAKLWIRLPTSPGNFGVASSVKVQRFPGVVGAVDGHRMVFLSVEIRPGSQLGQTIRRCFPTSSLVNGDSGYTLLLSLLTPYVPHEEGGRLSNTQKRFNYKLSSSRIVVECAFGRLKEGFRILKTEMNERSLDRT</sequence>
<dbReference type="InterPro" id="IPR045249">
    <property type="entry name" value="HARBI1-like"/>
</dbReference>
<evidence type="ECO:0000256" key="3">
    <source>
        <dbReference type="ARBA" id="ARBA00006958"/>
    </source>
</evidence>
<dbReference type="EMBL" id="KI913153">
    <property type="protein sequence ID" value="ETV72567.1"/>
    <property type="molecule type" value="Genomic_DNA"/>
</dbReference>
<proteinExistence type="inferred from homology"/>
<dbReference type="OrthoDB" id="6764841at2759"/>
<accession>W4FYN7</accession>
<comment type="cofactor">
    <cofactor evidence="1">
        <name>a divalent metal cation</name>
        <dbReference type="ChEBI" id="CHEBI:60240"/>
    </cofactor>
</comment>
<keyword evidence="6" id="KW-0378">Hydrolase</keyword>
<protein>
    <recommendedName>
        <fullName evidence="8">DDE Tnp4 domain-containing protein</fullName>
    </recommendedName>
</protein>
<keyword evidence="7" id="KW-0539">Nucleus</keyword>
<name>W4FYN7_APHAT</name>
<dbReference type="GeneID" id="20814329"/>
<evidence type="ECO:0000259" key="8">
    <source>
        <dbReference type="Pfam" id="PF13359"/>
    </source>
</evidence>
<reference evidence="9" key="1">
    <citation type="submission" date="2013-12" db="EMBL/GenBank/DDBJ databases">
        <title>The Genome Sequence of Aphanomyces astaci APO3.</title>
        <authorList>
            <consortium name="The Broad Institute Genomics Platform"/>
            <person name="Russ C."/>
            <person name="Tyler B."/>
            <person name="van West P."/>
            <person name="Dieguez-Uribeondo J."/>
            <person name="Young S.K."/>
            <person name="Zeng Q."/>
            <person name="Gargeya S."/>
            <person name="Fitzgerald M."/>
            <person name="Abouelleil A."/>
            <person name="Alvarado L."/>
            <person name="Chapman S.B."/>
            <person name="Gainer-Dewar J."/>
            <person name="Goldberg J."/>
            <person name="Griggs A."/>
            <person name="Gujja S."/>
            <person name="Hansen M."/>
            <person name="Howarth C."/>
            <person name="Imamovic A."/>
            <person name="Ireland A."/>
            <person name="Larimer J."/>
            <person name="McCowan C."/>
            <person name="Murphy C."/>
            <person name="Pearson M."/>
            <person name="Poon T.W."/>
            <person name="Priest M."/>
            <person name="Roberts A."/>
            <person name="Saif S."/>
            <person name="Shea T."/>
            <person name="Sykes S."/>
            <person name="Wortman J."/>
            <person name="Nusbaum C."/>
            <person name="Birren B."/>
        </authorList>
    </citation>
    <scope>NUCLEOTIDE SEQUENCE [LARGE SCALE GENOMIC DNA]</scope>
    <source>
        <strain evidence="9">APO3</strain>
    </source>
</reference>